<feature type="signal peptide" evidence="1">
    <location>
        <begin position="1"/>
        <end position="18"/>
    </location>
</feature>
<evidence type="ECO:0000256" key="1">
    <source>
        <dbReference type="SAM" id="SignalP"/>
    </source>
</evidence>
<sequence>MFQISLFFRLLFMVKVDLEFKAKFWFSMGTIYKAPPLLVSTNLTSEESQGKLRKGRGQRMEKNGNCMLVGVATVDPIDDLFMNTFLGLPTECLAVMNATISL</sequence>
<dbReference type="AlphaFoldDB" id="A0A803M0J5"/>
<keyword evidence="1" id="KW-0732">Signal</keyword>
<dbReference type="Gramene" id="AUR62021246-RA">
    <property type="protein sequence ID" value="AUR62021246-RA:cds"/>
    <property type="gene ID" value="AUR62021246"/>
</dbReference>
<dbReference type="PANTHER" id="PTHR35320">
    <property type="entry name" value="ATP-DEPENDENT CLP PROTEASE ATP-BINDING SUBUNIT"/>
    <property type="match status" value="1"/>
</dbReference>
<keyword evidence="3" id="KW-1185">Reference proteome</keyword>
<feature type="chain" id="PRO_5031509261" evidence="1">
    <location>
        <begin position="19"/>
        <end position="102"/>
    </location>
</feature>
<dbReference type="PANTHER" id="PTHR35320:SF1">
    <property type="entry name" value="ATP-DEPENDENT CLP PROTEASE ATP-BINDING SUBUNIT"/>
    <property type="match status" value="1"/>
</dbReference>
<proteinExistence type="predicted"/>
<organism evidence="2 3">
    <name type="scientific">Chenopodium quinoa</name>
    <name type="common">Quinoa</name>
    <dbReference type="NCBI Taxonomy" id="63459"/>
    <lineage>
        <taxon>Eukaryota</taxon>
        <taxon>Viridiplantae</taxon>
        <taxon>Streptophyta</taxon>
        <taxon>Embryophyta</taxon>
        <taxon>Tracheophyta</taxon>
        <taxon>Spermatophyta</taxon>
        <taxon>Magnoliopsida</taxon>
        <taxon>eudicotyledons</taxon>
        <taxon>Gunneridae</taxon>
        <taxon>Pentapetalae</taxon>
        <taxon>Caryophyllales</taxon>
        <taxon>Chenopodiaceae</taxon>
        <taxon>Chenopodioideae</taxon>
        <taxon>Atripliceae</taxon>
        <taxon>Chenopodium</taxon>
    </lineage>
</organism>
<dbReference type="EnsemblPlants" id="AUR62021246-RA">
    <property type="protein sequence ID" value="AUR62021246-RA:cds"/>
    <property type="gene ID" value="AUR62021246"/>
</dbReference>
<evidence type="ECO:0000313" key="2">
    <source>
        <dbReference type="EnsemblPlants" id="AUR62021246-RA:cds"/>
    </source>
</evidence>
<accession>A0A803M0J5</accession>
<reference evidence="2" key="2">
    <citation type="submission" date="2021-03" db="UniProtKB">
        <authorList>
            <consortium name="EnsemblPlants"/>
        </authorList>
    </citation>
    <scope>IDENTIFICATION</scope>
</reference>
<protein>
    <submittedName>
        <fullName evidence="2">Uncharacterized protein</fullName>
    </submittedName>
</protein>
<evidence type="ECO:0000313" key="3">
    <source>
        <dbReference type="Proteomes" id="UP000596660"/>
    </source>
</evidence>
<name>A0A803M0J5_CHEQI</name>
<reference evidence="2" key="1">
    <citation type="journal article" date="2017" name="Nature">
        <title>The genome of Chenopodium quinoa.</title>
        <authorList>
            <person name="Jarvis D.E."/>
            <person name="Ho Y.S."/>
            <person name="Lightfoot D.J."/>
            <person name="Schmoeckel S.M."/>
            <person name="Li B."/>
            <person name="Borm T.J.A."/>
            <person name="Ohyanagi H."/>
            <person name="Mineta K."/>
            <person name="Michell C.T."/>
            <person name="Saber N."/>
            <person name="Kharbatia N.M."/>
            <person name="Rupper R.R."/>
            <person name="Sharp A.R."/>
            <person name="Dally N."/>
            <person name="Boughton B.A."/>
            <person name="Woo Y.H."/>
            <person name="Gao G."/>
            <person name="Schijlen E.G.W.M."/>
            <person name="Guo X."/>
            <person name="Momin A.A."/>
            <person name="Negrao S."/>
            <person name="Al-Babili S."/>
            <person name="Gehring C."/>
            <person name="Roessner U."/>
            <person name="Jung C."/>
            <person name="Murphy K."/>
            <person name="Arold S.T."/>
            <person name="Gojobori T."/>
            <person name="van der Linden C.G."/>
            <person name="van Loo E.N."/>
            <person name="Jellen E.N."/>
            <person name="Maughan P.J."/>
            <person name="Tester M."/>
        </authorList>
    </citation>
    <scope>NUCLEOTIDE SEQUENCE [LARGE SCALE GENOMIC DNA]</scope>
    <source>
        <strain evidence="2">cv. PI 614886</strain>
    </source>
</reference>
<dbReference type="Proteomes" id="UP000596660">
    <property type="component" value="Unplaced"/>
</dbReference>
<dbReference type="OMA" id="PTQCIAR"/>